<dbReference type="Pfam" id="PF21539">
    <property type="entry name" value="Med15_C"/>
    <property type="match status" value="1"/>
</dbReference>
<dbReference type="GO" id="GO:0006355">
    <property type="term" value="P:regulation of DNA-templated transcription"/>
    <property type="evidence" value="ECO:0007669"/>
    <property type="project" value="InterPro"/>
</dbReference>
<evidence type="ECO:0000259" key="12">
    <source>
        <dbReference type="Pfam" id="PF21538"/>
    </source>
</evidence>
<dbReference type="InterPro" id="IPR048385">
    <property type="entry name" value="Med15_central"/>
</dbReference>
<accession>A0AAN9Y2R4</accession>
<feature type="domain" description="ARC105/Med15 mediator subunit C-terminal" evidence="13">
    <location>
        <begin position="573"/>
        <end position="681"/>
    </location>
</feature>
<dbReference type="Gene3D" id="1.10.246.20">
    <property type="entry name" value="Coactivator CBP, KIX domain"/>
    <property type="match status" value="1"/>
</dbReference>
<dbReference type="Pfam" id="PF21538">
    <property type="entry name" value="Med15_M"/>
    <property type="match status" value="1"/>
</dbReference>
<dbReference type="GO" id="GO:0003712">
    <property type="term" value="F:transcription coregulator activity"/>
    <property type="evidence" value="ECO:0007669"/>
    <property type="project" value="InterPro"/>
</dbReference>
<dbReference type="PANTHER" id="PTHR31804:SF3">
    <property type="entry name" value="MEDIATOR OF RNA POLYMERASE II TRANSCRIPTION SUBUNIT 15"/>
    <property type="match status" value="1"/>
</dbReference>
<evidence type="ECO:0000256" key="6">
    <source>
        <dbReference type="ARBA" id="ARBA00023163"/>
    </source>
</evidence>
<feature type="domain" description="Mediator of RNA polymerase II transcription subunit 15 N-terminal" evidence="11">
    <location>
        <begin position="5"/>
        <end position="67"/>
    </location>
</feature>
<evidence type="ECO:0000256" key="8">
    <source>
        <dbReference type="ARBA" id="ARBA00032016"/>
    </source>
</evidence>
<proteinExistence type="inferred from homology"/>
<evidence type="ECO:0000259" key="13">
    <source>
        <dbReference type="Pfam" id="PF21539"/>
    </source>
</evidence>
<feature type="compositionally biased region" description="Polar residues" evidence="10">
    <location>
        <begin position="420"/>
        <end position="444"/>
    </location>
</feature>
<comment type="subcellular location">
    <subcellularLocation>
        <location evidence="1 9">Nucleus</location>
    </subcellularLocation>
</comment>
<evidence type="ECO:0000256" key="5">
    <source>
        <dbReference type="ARBA" id="ARBA00023159"/>
    </source>
</evidence>
<feature type="domain" description="ARC105/Med15 mediator subunit central" evidence="12">
    <location>
        <begin position="443"/>
        <end position="546"/>
    </location>
</feature>
<evidence type="ECO:0000256" key="1">
    <source>
        <dbReference type="ARBA" id="ARBA00004123"/>
    </source>
</evidence>
<comment type="caution">
    <text evidence="14">The sequence shown here is derived from an EMBL/GenBank/DDBJ whole genome shotgun (WGS) entry which is preliminary data.</text>
</comment>
<comment type="subunit">
    <text evidence="9">Component of the Mediator complex.</text>
</comment>
<dbReference type="InterPro" id="IPR019087">
    <property type="entry name" value="Med15_N"/>
</dbReference>
<evidence type="ECO:0000256" key="2">
    <source>
        <dbReference type="ARBA" id="ARBA00009807"/>
    </source>
</evidence>
<dbReference type="InterPro" id="IPR048386">
    <property type="entry name" value="Med15_C"/>
</dbReference>
<dbReference type="InterPro" id="IPR036529">
    <property type="entry name" value="KIX_dom_sf"/>
</dbReference>
<dbReference type="PANTHER" id="PTHR31804">
    <property type="entry name" value="MEDIATOR OF RNA POLYMERASE II TRANSCRIPTION SUBUNIT 15"/>
    <property type="match status" value="1"/>
</dbReference>
<keyword evidence="6 9" id="KW-0804">Transcription</keyword>
<dbReference type="GO" id="GO:0005634">
    <property type="term" value="C:nucleus"/>
    <property type="evidence" value="ECO:0007669"/>
    <property type="project" value="UniProtKB-SubCell"/>
</dbReference>
<reference evidence="14 15" key="1">
    <citation type="submission" date="2024-03" db="EMBL/GenBank/DDBJ databases">
        <title>Adaptation during the transition from Ophiocordyceps entomopathogen to insect associate is accompanied by gene loss and intensified selection.</title>
        <authorList>
            <person name="Ward C.M."/>
            <person name="Onetto C.A."/>
            <person name="Borneman A.R."/>
        </authorList>
    </citation>
    <scope>NUCLEOTIDE SEQUENCE [LARGE SCALE GENOMIC DNA]</scope>
    <source>
        <strain evidence="14">AWRI1</strain>
        <tissue evidence="14">Single Adult Female</tissue>
    </source>
</reference>
<dbReference type="Proteomes" id="UP001367676">
    <property type="component" value="Unassembled WGS sequence"/>
</dbReference>
<dbReference type="EMBL" id="JBBCAQ010000028">
    <property type="protein sequence ID" value="KAK7585831.1"/>
    <property type="molecule type" value="Genomic_DNA"/>
</dbReference>
<keyword evidence="4 9" id="KW-0805">Transcription regulation</keyword>
<feature type="compositionally biased region" description="Low complexity" evidence="10">
    <location>
        <begin position="111"/>
        <end position="126"/>
    </location>
</feature>
<evidence type="ECO:0000256" key="9">
    <source>
        <dbReference type="RuleBase" id="RU364148"/>
    </source>
</evidence>
<sequence>MNQSDDNWRSAQFRQSIIMKLEDHAQKCGSIGNHSSTELENQIFLKAKNKEEYLGYVAKLILRYRSLLPNMMPQQGMPHQGIPPQAMSQQGMPPQGMPMQPMQQVMGQPGLPQQGMQPQGMPQQGMSSGHPTATNLNFGLREKSQQKHAVVTMEEQFQMQFSKLMSDVGEIKSLCTELRDFKEVFDTFKQDLAALKEDNVEAMNSVGGSLAPMQQTGMQQGGVQSGMIHGGPMSQINVVMSNQMNQNVNQSLANVITGPGTMINANSMSGQGVNPTSMANAVSMSGPIPNSMSGPISGQVGNVMSSQMAGQVPSQMGGGMMHGQMNAHIAGQQRKMVPEGMMMQTQGGVSYMQPRGAVPSHFVRQGAPSSGPTMMQVNPVNNLIGLQSPSMFSSTSPTQMNTSGLVGPVMRPTGPIMTPSPGNVSLNTPGGQSQPTPSPISSEEQAYRDKVKQLSRYIEPLRRMIARSGSGDHEKMGKMKKLLEILSSPSQRITMEALLKCEAVLEKMDIKGLADKEQHPLIEAVSAALQNPNPNHTFQRTFELVMTTLNGKPLKTLPKPLKRKHVEEMPNDIPEALQGEVARLDQRFKVSLDPVQQTSPKCVYLLCWLDDRNLPCIPPVQIAIPEDYPNSSPKCNLSNYEYGATKFLQMIQKALQSRISKLSSKYTMSQLLDTWENSVRETCSSDRINSLNTVI</sequence>
<evidence type="ECO:0000313" key="15">
    <source>
        <dbReference type="Proteomes" id="UP001367676"/>
    </source>
</evidence>
<name>A0AAN9Y2R4_9HEMI</name>
<protein>
    <recommendedName>
        <fullName evidence="3 9">Mediator of RNA polymerase II transcription subunit 15</fullName>
    </recommendedName>
    <alternativeName>
        <fullName evidence="8 9">Mediator complex subunit 15</fullName>
    </alternativeName>
</protein>
<comment type="similarity">
    <text evidence="2 9">Belongs to the Mediator complex subunit 15 family.</text>
</comment>
<feature type="region of interest" description="Disordered" evidence="10">
    <location>
        <begin position="111"/>
        <end position="130"/>
    </location>
</feature>
<evidence type="ECO:0000256" key="4">
    <source>
        <dbReference type="ARBA" id="ARBA00023015"/>
    </source>
</evidence>
<evidence type="ECO:0000259" key="11">
    <source>
        <dbReference type="Pfam" id="PF09606"/>
    </source>
</evidence>
<gene>
    <name evidence="9" type="primary">MED15</name>
    <name evidence="14" type="ORF">V9T40_000010</name>
</gene>
<evidence type="ECO:0000256" key="3">
    <source>
        <dbReference type="ARBA" id="ARBA00019613"/>
    </source>
</evidence>
<evidence type="ECO:0000256" key="7">
    <source>
        <dbReference type="ARBA" id="ARBA00023242"/>
    </source>
</evidence>
<keyword evidence="7 9" id="KW-0539">Nucleus</keyword>
<keyword evidence="15" id="KW-1185">Reference proteome</keyword>
<evidence type="ECO:0000313" key="14">
    <source>
        <dbReference type="EMBL" id="KAK7585831.1"/>
    </source>
</evidence>
<organism evidence="14 15">
    <name type="scientific">Parthenolecanium corni</name>
    <dbReference type="NCBI Taxonomy" id="536013"/>
    <lineage>
        <taxon>Eukaryota</taxon>
        <taxon>Metazoa</taxon>
        <taxon>Ecdysozoa</taxon>
        <taxon>Arthropoda</taxon>
        <taxon>Hexapoda</taxon>
        <taxon>Insecta</taxon>
        <taxon>Pterygota</taxon>
        <taxon>Neoptera</taxon>
        <taxon>Paraneoptera</taxon>
        <taxon>Hemiptera</taxon>
        <taxon>Sternorrhyncha</taxon>
        <taxon>Coccoidea</taxon>
        <taxon>Coccidae</taxon>
        <taxon>Parthenolecanium</taxon>
    </lineage>
</organism>
<dbReference type="Pfam" id="PF09606">
    <property type="entry name" value="Med15_N"/>
    <property type="match status" value="1"/>
</dbReference>
<keyword evidence="5 9" id="KW-0010">Activator</keyword>
<evidence type="ECO:0000256" key="10">
    <source>
        <dbReference type="SAM" id="MobiDB-lite"/>
    </source>
</evidence>
<feature type="region of interest" description="Disordered" evidence="10">
    <location>
        <begin position="416"/>
        <end position="446"/>
    </location>
</feature>
<dbReference type="AlphaFoldDB" id="A0AAN9Y2R4"/>
<comment type="function">
    <text evidence="9">Component of the Mediator complex, a coactivator involved in the regulated transcription of nearly all RNA polymerase II-dependent genes. Mediator functions as a bridge to convey information from gene-specific regulatory proteins to the basal RNA polymerase II transcription machinery. Mediator is recruited to promoters by direct interactions with regulatory proteins and serves as a scaffold for the assembly of a functional preinitiation complex with RNA polymerase II and the general transcription factors.</text>
</comment>